<keyword evidence="2" id="KW-1185">Reference proteome</keyword>
<evidence type="ECO:0000313" key="2">
    <source>
        <dbReference type="Proteomes" id="UP000805193"/>
    </source>
</evidence>
<dbReference type="EMBL" id="JABSTQ010009967">
    <property type="protein sequence ID" value="KAG0424505.1"/>
    <property type="molecule type" value="Genomic_DNA"/>
</dbReference>
<evidence type="ECO:0000313" key="1">
    <source>
        <dbReference type="EMBL" id="KAG0424505.1"/>
    </source>
</evidence>
<comment type="caution">
    <text evidence="1">The sequence shown here is derived from an EMBL/GenBank/DDBJ whole genome shotgun (WGS) entry which is preliminary data.</text>
</comment>
<dbReference type="Proteomes" id="UP000805193">
    <property type="component" value="Unassembled WGS sequence"/>
</dbReference>
<protein>
    <submittedName>
        <fullName evidence="1">Uncharacterized protein</fullName>
    </submittedName>
</protein>
<organism evidence="1 2">
    <name type="scientific">Ixodes persulcatus</name>
    <name type="common">Taiga tick</name>
    <dbReference type="NCBI Taxonomy" id="34615"/>
    <lineage>
        <taxon>Eukaryota</taxon>
        <taxon>Metazoa</taxon>
        <taxon>Ecdysozoa</taxon>
        <taxon>Arthropoda</taxon>
        <taxon>Chelicerata</taxon>
        <taxon>Arachnida</taxon>
        <taxon>Acari</taxon>
        <taxon>Parasitiformes</taxon>
        <taxon>Ixodida</taxon>
        <taxon>Ixodoidea</taxon>
        <taxon>Ixodidae</taxon>
        <taxon>Ixodinae</taxon>
        <taxon>Ixodes</taxon>
    </lineage>
</organism>
<sequence>MTTSNGMGDSDQAQVEMTSFRVADFSDILDWRPMLFQEPLIARRACVLCGVVYKKAIRLPCLHSMCVKCHALCVEQGSACPVDQEPFSEDDVEQLEASLNYILKRNKCDFSIVPCCRCRSSVLRSDVLEHFKSGCSIPEVTWKPMNNCATLDLKDINTAFLDVKRVMEKISEDLVSMQTSLNQCTKGVKAEDARCKGLWELEASKLTEQLKDLSTVCTTGFTEELQVLQTAMTDYKEHLSQELGLQRDKLSVVSDAVSQCLLSHCKPKRVHWYIDRWSDLKALASDLMPFSSPPRSMFDYTVSQVVSLECRDDVLKIGCFMQILPGDHDSQLEWPFRKVFTVGVIHPKDQSNVISVKLNPSDCEVKYQTCFQRPKGGKMNDEYGEPSLVALNRLVNDGFLQNNTLHLFLEIEP</sequence>
<name>A0AC60PU75_IXOPE</name>
<accession>A0AC60PU75</accession>
<reference evidence="1 2" key="1">
    <citation type="journal article" date="2020" name="Cell">
        <title>Large-Scale Comparative Analyses of Tick Genomes Elucidate Their Genetic Diversity and Vector Capacities.</title>
        <authorList>
            <consortium name="Tick Genome and Microbiome Consortium (TIGMIC)"/>
            <person name="Jia N."/>
            <person name="Wang J."/>
            <person name="Shi W."/>
            <person name="Du L."/>
            <person name="Sun Y."/>
            <person name="Zhan W."/>
            <person name="Jiang J.F."/>
            <person name="Wang Q."/>
            <person name="Zhang B."/>
            <person name="Ji P."/>
            <person name="Bell-Sakyi L."/>
            <person name="Cui X.M."/>
            <person name="Yuan T.T."/>
            <person name="Jiang B.G."/>
            <person name="Yang W.F."/>
            <person name="Lam T.T."/>
            <person name="Chang Q.C."/>
            <person name="Ding S.J."/>
            <person name="Wang X.J."/>
            <person name="Zhu J.G."/>
            <person name="Ruan X.D."/>
            <person name="Zhao L."/>
            <person name="Wei J.T."/>
            <person name="Ye R.Z."/>
            <person name="Que T.C."/>
            <person name="Du C.H."/>
            <person name="Zhou Y.H."/>
            <person name="Cheng J.X."/>
            <person name="Dai P.F."/>
            <person name="Guo W.B."/>
            <person name="Han X.H."/>
            <person name="Huang E.J."/>
            <person name="Li L.F."/>
            <person name="Wei W."/>
            <person name="Gao Y.C."/>
            <person name="Liu J.Z."/>
            <person name="Shao H.Z."/>
            <person name="Wang X."/>
            <person name="Wang C.C."/>
            <person name="Yang T.C."/>
            <person name="Huo Q.B."/>
            <person name="Li W."/>
            <person name="Chen H.Y."/>
            <person name="Chen S.E."/>
            <person name="Zhou L.G."/>
            <person name="Ni X.B."/>
            <person name="Tian J.H."/>
            <person name="Sheng Y."/>
            <person name="Liu T."/>
            <person name="Pan Y.S."/>
            <person name="Xia L.Y."/>
            <person name="Li J."/>
            <person name="Zhao F."/>
            <person name="Cao W.C."/>
        </authorList>
    </citation>
    <scope>NUCLEOTIDE SEQUENCE [LARGE SCALE GENOMIC DNA]</scope>
    <source>
        <strain evidence="1">Iper-2018</strain>
    </source>
</reference>
<gene>
    <name evidence="1" type="ORF">HPB47_028279</name>
</gene>
<proteinExistence type="predicted"/>